<keyword evidence="1" id="KW-0472">Membrane</keyword>
<dbReference type="PANTHER" id="PTHR35525">
    <property type="entry name" value="BLL6575 PROTEIN"/>
    <property type="match status" value="1"/>
</dbReference>
<protein>
    <recommendedName>
        <fullName evidence="2">Zinc finger CGNR domain-containing protein</fullName>
    </recommendedName>
</protein>
<dbReference type="EMBL" id="BIFT01000002">
    <property type="protein sequence ID" value="GCE29801.1"/>
    <property type="molecule type" value="Genomic_DNA"/>
</dbReference>
<keyword evidence="1" id="KW-1133">Transmembrane helix</keyword>
<evidence type="ECO:0000259" key="2">
    <source>
        <dbReference type="Pfam" id="PF11706"/>
    </source>
</evidence>
<dbReference type="OrthoDB" id="123307at2"/>
<evidence type="ECO:0000313" key="4">
    <source>
        <dbReference type="Proteomes" id="UP000287171"/>
    </source>
</evidence>
<keyword evidence="4" id="KW-1185">Reference proteome</keyword>
<dbReference type="Pfam" id="PF11706">
    <property type="entry name" value="zf-CGNR"/>
    <property type="match status" value="1"/>
</dbReference>
<sequence length="78" mass="9508">MLQRVPCASDWTWLLGRIAAFFVTLLANYDLTRVKQCSNPNCRWIYYDESNSKRRSWCDDDCTNMMRVRRFRERHRLA</sequence>
<comment type="caution">
    <text evidence="3">The sequence shown here is derived from an EMBL/GenBank/DDBJ whole genome shotgun (WGS) entry which is preliminary data.</text>
</comment>
<organism evidence="3 4">
    <name type="scientific">Dictyobacter alpinus</name>
    <dbReference type="NCBI Taxonomy" id="2014873"/>
    <lineage>
        <taxon>Bacteria</taxon>
        <taxon>Bacillati</taxon>
        <taxon>Chloroflexota</taxon>
        <taxon>Ktedonobacteria</taxon>
        <taxon>Ktedonobacterales</taxon>
        <taxon>Dictyobacteraceae</taxon>
        <taxon>Dictyobacter</taxon>
    </lineage>
</organism>
<keyword evidence="1" id="KW-0812">Transmembrane</keyword>
<reference evidence="4" key="1">
    <citation type="submission" date="2018-12" db="EMBL/GenBank/DDBJ databases">
        <title>Tengunoibacter tsumagoiensis gen. nov., sp. nov., Dictyobacter kobayashii sp. nov., D. alpinus sp. nov., and D. joshuensis sp. nov. and description of Dictyobacteraceae fam. nov. within the order Ktedonobacterales isolated from Tengu-no-mugimeshi.</title>
        <authorList>
            <person name="Wang C.M."/>
            <person name="Zheng Y."/>
            <person name="Sakai Y."/>
            <person name="Toyoda A."/>
            <person name="Minakuchi Y."/>
            <person name="Abe K."/>
            <person name="Yokota A."/>
            <person name="Yabe S."/>
        </authorList>
    </citation>
    <scope>NUCLEOTIDE SEQUENCE [LARGE SCALE GENOMIC DNA]</scope>
    <source>
        <strain evidence="4">Uno16</strain>
    </source>
</reference>
<accession>A0A402BEE3</accession>
<dbReference type="PANTHER" id="PTHR35525:SF3">
    <property type="entry name" value="BLL6575 PROTEIN"/>
    <property type="match status" value="1"/>
</dbReference>
<feature type="transmembrane region" description="Helical" evidence="1">
    <location>
        <begin position="12"/>
        <end position="31"/>
    </location>
</feature>
<evidence type="ECO:0000256" key="1">
    <source>
        <dbReference type="SAM" id="Phobius"/>
    </source>
</evidence>
<dbReference type="Gene3D" id="1.10.3300.10">
    <property type="entry name" value="Jann2411-like domain"/>
    <property type="match status" value="1"/>
</dbReference>
<dbReference type="RefSeq" id="WP_126629999.1">
    <property type="nucleotide sequence ID" value="NZ_BIFT01000002.1"/>
</dbReference>
<name>A0A402BEE3_9CHLR</name>
<dbReference type="InterPro" id="IPR021005">
    <property type="entry name" value="Znf_CGNR"/>
</dbReference>
<dbReference type="SUPFAM" id="SSF160904">
    <property type="entry name" value="Jann2411-like"/>
    <property type="match status" value="1"/>
</dbReference>
<dbReference type="InterPro" id="IPR010852">
    <property type="entry name" value="ABATE"/>
</dbReference>
<dbReference type="AlphaFoldDB" id="A0A402BEE3"/>
<feature type="domain" description="Zinc finger CGNR" evidence="2">
    <location>
        <begin position="33"/>
        <end position="75"/>
    </location>
</feature>
<evidence type="ECO:0000313" key="3">
    <source>
        <dbReference type="EMBL" id="GCE29801.1"/>
    </source>
</evidence>
<gene>
    <name evidence="3" type="ORF">KDA_52850</name>
</gene>
<dbReference type="InterPro" id="IPR023286">
    <property type="entry name" value="ABATE_dom_sf"/>
</dbReference>
<proteinExistence type="predicted"/>
<dbReference type="Proteomes" id="UP000287171">
    <property type="component" value="Unassembled WGS sequence"/>
</dbReference>